<name>A0A7W7WVY1_9PSEU</name>
<gene>
    <name evidence="3" type="ORF">F4559_002910</name>
</gene>
<dbReference type="PROSITE" id="PS51257">
    <property type="entry name" value="PROKAR_LIPOPROTEIN"/>
    <property type="match status" value="1"/>
</dbReference>
<dbReference type="InterPro" id="IPR046253">
    <property type="entry name" value="DUF6286"/>
</dbReference>
<dbReference type="AlphaFoldDB" id="A0A7W7WVY1"/>
<reference evidence="3 4" key="1">
    <citation type="submission" date="2020-08" db="EMBL/GenBank/DDBJ databases">
        <title>Sequencing the genomes of 1000 actinobacteria strains.</title>
        <authorList>
            <person name="Klenk H.-P."/>
        </authorList>
    </citation>
    <scope>NUCLEOTIDE SEQUENCE [LARGE SCALE GENOMIC DNA]</scope>
    <source>
        <strain evidence="3 4">DSM 45084</strain>
    </source>
</reference>
<dbReference type="Pfam" id="PF19803">
    <property type="entry name" value="DUF6286"/>
    <property type="match status" value="1"/>
</dbReference>
<proteinExistence type="predicted"/>
<dbReference type="EMBL" id="JACHJS010000001">
    <property type="protein sequence ID" value="MBB4965551.1"/>
    <property type="molecule type" value="Genomic_DNA"/>
</dbReference>
<evidence type="ECO:0000256" key="1">
    <source>
        <dbReference type="SAM" id="Phobius"/>
    </source>
</evidence>
<keyword evidence="1" id="KW-0472">Membrane</keyword>
<evidence type="ECO:0000313" key="4">
    <source>
        <dbReference type="Proteomes" id="UP000542674"/>
    </source>
</evidence>
<evidence type="ECO:0000313" key="3">
    <source>
        <dbReference type="EMBL" id="MBB4965551.1"/>
    </source>
</evidence>
<comment type="caution">
    <text evidence="3">The sequence shown here is derived from an EMBL/GenBank/DDBJ whole genome shotgun (WGS) entry which is preliminary data.</text>
</comment>
<keyword evidence="1" id="KW-1133">Transmembrane helix</keyword>
<protein>
    <recommendedName>
        <fullName evidence="2">DUF6286 domain-containing protein</fullName>
    </recommendedName>
</protein>
<accession>A0A7W7WVY1</accession>
<keyword evidence="1" id="KW-0812">Transmembrane</keyword>
<feature type="domain" description="DUF6286" evidence="2">
    <location>
        <begin position="68"/>
        <end position="176"/>
    </location>
</feature>
<sequence length="181" mass="19456">MKRFSRRSVPAVLVALVVLAACVVVTVVAVRQILGLTPWIDTHAVFRALHGTRWTDPVVVFAAAACVVLGVVLLLCALLPGEPTVLPLRDDDPDTDRAVDSGVTRRSLRRVLRTAASSVDGVTAARLVLTRRAIIATVTTDRTSTTGLADAVRVAVGKRLDGLGPMTRPPLDVRVRDRRVR</sequence>
<dbReference type="RefSeq" id="WP_184669144.1">
    <property type="nucleotide sequence ID" value="NZ_BAABAI010000029.1"/>
</dbReference>
<dbReference type="Proteomes" id="UP000542674">
    <property type="component" value="Unassembled WGS sequence"/>
</dbReference>
<keyword evidence="4" id="KW-1185">Reference proteome</keyword>
<feature type="transmembrane region" description="Helical" evidence="1">
    <location>
        <begin position="58"/>
        <end position="79"/>
    </location>
</feature>
<evidence type="ECO:0000259" key="2">
    <source>
        <dbReference type="Pfam" id="PF19803"/>
    </source>
</evidence>
<organism evidence="3 4">
    <name type="scientific">Saccharothrix violaceirubra</name>
    <dbReference type="NCBI Taxonomy" id="413306"/>
    <lineage>
        <taxon>Bacteria</taxon>
        <taxon>Bacillati</taxon>
        <taxon>Actinomycetota</taxon>
        <taxon>Actinomycetes</taxon>
        <taxon>Pseudonocardiales</taxon>
        <taxon>Pseudonocardiaceae</taxon>
        <taxon>Saccharothrix</taxon>
    </lineage>
</organism>